<dbReference type="Proteomes" id="UP000029120">
    <property type="component" value="Chromosome 7"/>
</dbReference>
<evidence type="ECO:0000313" key="1">
    <source>
        <dbReference type="EMBL" id="KFK30057.1"/>
    </source>
</evidence>
<organism evidence="1 2">
    <name type="scientific">Arabis alpina</name>
    <name type="common">Alpine rock-cress</name>
    <dbReference type="NCBI Taxonomy" id="50452"/>
    <lineage>
        <taxon>Eukaryota</taxon>
        <taxon>Viridiplantae</taxon>
        <taxon>Streptophyta</taxon>
        <taxon>Embryophyta</taxon>
        <taxon>Tracheophyta</taxon>
        <taxon>Spermatophyta</taxon>
        <taxon>Magnoliopsida</taxon>
        <taxon>eudicotyledons</taxon>
        <taxon>Gunneridae</taxon>
        <taxon>Pentapetalae</taxon>
        <taxon>rosids</taxon>
        <taxon>malvids</taxon>
        <taxon>Brassicales</taxon>
        <taxon>Brassicaceae</taxon>
        <taxon>Arabideae</taxon>
        <taxon>Arabis</taxon>
    </lineage>
</organism>
<name>A0A087GJK5_ARAAL</name>
<proteinExistence type="predicted"/>
<gene>
    <name evidence="1" type="ordered locus">AALP_Aa7g211300</name>
</gene>
<sequence>MPRLKKPLHLSRQSPLAFEETSVALGRNLTWLETIWFDYSTTISVYVTTFSSSSSSSLSFISLSFLSN</sequence>
<keyword evidence="2" id="KW-1185">Reference proteome</keyword>
<dbReference type="Gramene" id="KFK30057">
    <property type="protein sequence ID" value="KFK30057"/>
    <property type="gene ID" value="AALP_AA7G211300"/>
</dbReference>
<accession>A0A087GJK5</accession>
<dbReference type="AlphaFoldDB" id="A0A087GJK5"/>
<evidence type="ECO:0000313" key="2">
    <source>
        <dbReference type="Proteomes" id="UP000029120"/>
    </source>
</evidence>
<dbReference type="EMBL" id="CM002875">
    <property type="protein sequence ID" value="KFK30057.1"/>
    <property type="molecule type" value="Genomic_DNA"/>
</dbReference>
<reference evidence="2" key="1">
    <citation type="journal article" date="2015" name="Nat. Plants">
        <title>Genome expansion of Arabis alpina linked with retrotransposition and reduced symmetric DNA methylation.</title>
        <authorList>
            <person name="Willing E.M."/>
            <person name="Rawat V."/>
            <person name="Mandakova T."/>
            <person name="Maumus F."/>
            <person name="James G.V."/>
            <person name="Nordstroem K.J."/>
            <person name="Becker C."/>
            <person name="Warthmann N."/>
            <person name="Chica C."/>
            <person name="Szarzynska B."/>
            <person name="Zytnicki M."/>
            <person name="Albani M.C."/>
            <person name="Kiefer C."/>
            <person name="Bergonzi S."/>
            <person name="Castaings L."/>
            <person name="Mateos J.L."/>
            <person name="Berns M.C."/>
            <person name="Bujdoso N."/>
            <person name="Piofczyk T."/>
            <person name="de Lorenzo L."/>
            <person name="Barrero-Sicilia C."/>
            <person name="Mateos I."/>
            <person name="Piednoel M."/>
            <person name="Hagmann J."/>
            <person name="Chen-Min-Tao R."/>
            <person name="Iglesias-Fernandez R."/>
            <person name="Schuster S.C."/>
            <person name="Alonso-Blanco C."/>
            <person name="Roudier F."/>
            <person name="Carbonero P."/>
            <person name="Paz-Ares J."/>
            <person name="Davis S.J."/>
            <person name="Pecinka A."/>
            <person name="Quesneville H."/>
            <person name="Colot V."/>
            <person name="Lysak M.A."/>
            <person name="Weigel D."/>
            <person name="Coupland G."/>
            <person name="Schneeberger K."/>
        </authorList>
    </citation>
    <scope>NUCLEOTIDE SEQUENCE [LARGE SCALE GENOMIC DNA]</scope>
    <source>
        <strain evidence="2">cv. Pajares</strain>
    </source>
</reference>
<protein>
    <submittedName>
        <fullName evidence="1">Uncharacterized protein</fullName>
    </submittedName>
</protein>